<dbReference type="OrthoDB" id="6225685at2"/>
<dbReference type="InterPro" id="IPR028994">
    <property type="entry name" value="Integrin_alpha_N"/>
</dbReference>
<evidence type="ECO:0000256" key="6">
    <source>
        <dbReference type="SAM" id="SignalP"/>
    </source>
</evidence>
<comment type="caution">
    <text evidence="7">The sequence shown here is derived from an EMBL/GenBank/DDBJ whole genome shotgun (WGS) entry which is preliminary data.</text>
</comment>
<dbReference type="GO" id="GO:0005576">
    <property type="term" value="C:extracellular region"/>
    <property type="evidence" value="ECO:0007669"/>
    <property type="project" value="UniProtKB-SubCell"/>
</dbReference>
<evidence type="ECO:0000256" key="1">
    <source>
        <dbReference type="ARBA" id="ARBA00004613"/>
    </source>
</evidence>
<dbReference type="Pfam" id="PF03534">
    <property type="entry name" value="SpvB"/>
    <property type="match status" value="1"/>
</dbReference>
<evidence type="ECO:0000256" key="4">
    <source>
        <dbReference type="ARBA" id="ARBA00023026"/>
    </source>
</evidence>
<dbReference type="GO" id="GO:0005737">
    <property type="term" value="C:cytoplasm"/>
    <property type="evidence" value="ECO:0007669"/>
    <property type="project" value="InterPro"/>
</dbReference>
<sequence length="2145" mass="235334">MKNIYLTLVFLLFGSLGFGQSAEVGVTEGQLSVSLSGGANYTIPVAVPPGINGIVPQISLAYNSQGGNGIAGYGWNISGVSAISRIPATKFHDGVIDAVDFNALDRFALDGQRLIVKNGTNGVYGADKTVYETESFSNIKVTSFGVNPIGVKYGPAYFLVEYPDGSKAYYGNSTDSRSATDWAITYWENPQDIRISYVYSLANNILDIVSIKYGSRTTETPINEVKFKYGTRKRAEQSYMGGLSIIRNIILKEINVIGNGIGFRNYVLEQEETSLGYQRLKTLTEKNGDNAKSYNPTVFNYDTTVSDTPLKAGTPALLGISGIDYTNSDYISGDFNDDGKTDMILFSQTTSKNKFTLFSNIVSGKLNTGSALSVDTFENIFPASYLSSDNKMLPQGWATLKKTDAKCIISLYGTGSTSPIFKHYEKQYNFNKTVSIASNWSYCDPKDYTGLILENIPMEYISGDFNGDGLTDVIAIEKSFYYTMRVCNFGTKTTEYPQTRHPGGTAYLFNLDRRLTTNEPENIGNVVINTVANSKLFVADFDGDGKSDIYIFEPGFIKIYSLNKDNKLVLLYQNTIADPSIVLDRTILLGDYNGDGKTDFVIPNELNKDSWNFYLATGTSFNKTNTAVGVSYQNKGYVDYFQVKGDDGVVRYPYALAETTYIANDYNGDGKTDILCQLNLTAASNGFYGKVGSPIVTRLMLLENQMVRDSEVKFSSIYAPYEVTGIGRNSIPIFTNHNQVNQNLEYSIIFDNMIKSFKSPKDNREDVLLKGITTGNGVKETITYKPLMQDPYEPIYTPTALTETFPNVDVIAVPGFKIVSMLEKQSATVYKKQQYFYSGAVSNADGLGFLGFRSTSKTNWFEDYDSDIISSLSNNDMNLRGANVENYTALGLRTPQVPYPNTKRTPSTIVKEKDYTVSGTENLVATQSITLKSGSWIKTGSTFSAKINEDANIGTSINTPTTFITKAVLAYESELLPNKVFKIKNSKTRQFNGLDNTSSETTVEYDANNNPLKSTTYLKESGATIQTTVSDVAYIASTASPYVIGMPKSKNQGVTVSGDVMTSEELYSYQNSLLTQIKKKGTNTDYITEDNIYDAFGNITKKTITASGLTPRVTSYEYDPSGRFLTKSTDIEKLSTSFVYNPDSTLKSETNPYGLTTSYLYDSWFKKTTTTDYLGKKNSYVYTRSGTKTIVTSTADDGSVSEETFDDLGRKIKAGSKNITGTFSYVDYLYDAQNRNYKVSEPYFGSTGTQWNETQYDVYGRVIKSIAFTGKTTDITYSGLTTKVNDGTKSKSSIKNAIGNVVSMTDTPGGTIKYTYFANGNLKESDYADVKTTIKQDGWGRKIELNDSSAGTYTYAYNAFGETTSTTTPNGTTTYTLDPAVGKVTQKTIKGTNTDSQTTYSYDSSSKLLIISEFTDVANGSKKTLNTFTYDDSKRISTTIEATPYATFTKEFKYDDFGRVLTETSIAQAGGKSSSKTIKSSYKNGSHWQLLDNATNAVLWQTNTVNARGQITTAQNGPTTITNIYDAYGLASQSKYDKTVGSVNILTLNTVFDAKKGNLTSRTNSLFSRNESFKYDAQDRLTEFTNATGIQEKQLYDDEGRITENSLGTYTYAKDKPYQNAAITVKPEALTYYTARPSQNITYNAFKSPVLIDEKGIDKISFTYNDGNDRSAMFYGGLQDEKLDRPLRKYYSADGSMEIKENRGVFEFITYIGGDGYSAPIVFRSNNTTQDYLYLQRDYQGSIVAITNQAGAIVEKRLFDAWGAIVSVQDGAGNKLAVLTILDRGYTGHEHLQSVGLINMNGRIYDPKLHRFLQPDNFVQDASNTQNYNRYAYVLNNPLKYTDFNGESWWSDNWKQVVTVAVVVVVAVVVTYATAGMASPLAASMITGAAAGFAGGVTGSALNGNSFGQVMLDGAYGGIKGGVFGALGGYAASFAPAGIFNGAAYSIGTNLAINALGNTIEGKDPFEGAGFTIAISAITGGYQGAKAAQAKGLDIVTGAPKPSVIAKGTDAFTKDAQIAYDKAIRTQQEPINMSSTAVADAPIEFKTSSISMAPSRNYSIFDAEGELFKFGVTDANFNRMNQSLKMAGEGATAKFSDVLPKFQAHINETYMRSLHFNSTKVWDINGMRYPYPRNFDTGVRINPIK</sequence>
<dbReference type="Pfam" id="PF13517">
    <property type="entry name" value="FG-GAP_3"/>
    <property type="match status" value="1"/>
</dbReference>
<evidence type="ECO:0000256" key="2">
    <source>
        <dbReference type="ARBA" id="ARBA00022525"/>
    </source>
</evidence>
<comment type="subcellular location">
    <subcellularLocation>
        <location evidence="1">Secreted</location>
    </subcellularLocation>
</comment>
<dbReference type="InterPro" id="IPR003284">
    <property type="entry name" value="Sal_SpvB"/>
</dbReference>
<keyword evidence="2" id="KW-0964">Secreted</keyword>
<dbReference type="InterPro" id="IPR006530">
    <property type="entry name" value="YD"/>
</dbReference>
<dbReference type="RefSeq" id="WP_140510259.1">
    <property type="nucleotide sequence ID" value="NZ_RCZH01000014.1"/>
</dbReference>
<dbReference type="SUPFAM" id="SSF69318">
    <property type="entry name" value="Integrin alpha N-terminal domain"/>
    <property type="match status" value="1"/>
</dbReference>
<evidence type="ECO:0000256" key="5">
    <source>
        <dbReference type="SAM" id="Phobius"/>
    </source>
</evidence>
<gene>
    <name evidence="7" type="ORF">EAH81_19690</name>
</gene>
<organism evidence="7 8">
    <name type="scientific">Flavobacterium pectinovorum</name>
    <dbReference type="NCBI Taxonomy" id="29533"/>
    <lineage>
        <taxon>Bacteria</taxon>
        <taxon>Pseudomonadati</taxon>
        <taxon>Bacteroidota</taxon>
        <taxon>Flavobacteriia</taxon>
        <taxon>Flavobacteriales</taxon>
        <taxon>Flavobacteriaceae</taxon>
        <taxon>Flavobacterium</taxon>
    </lineage>
</organism>
<reference evidence="7 8" key="1">
    <citation type="journal article" date="2019" name="Environ. Microbiol.">
        <title>Species interactions and distinct microbial communities in high Arctic permafrost affected cryosols are associated with the CH4 and CO2 gas fluxes.</title>
        <authorList>
            <person name="Altshuler I."/>
            <person name="Hamel J."/>
            <person name="Turney S."/>
            <person name="Magnuson E."/>
            <person name="Levesque R."/>
            <person name="Greer C."/>
            <person name="Whyte L.G."/>
        </authorList>
    </citation>
    <scope>NUCLEOTIDE SEQUENCE [LARGE SCALE GENOMIC DNA]</scope>
    <source>
        <strain evidence="7 8">42</strain>
    </source>
</reference>
<evidence type="ECO:0000313" key="8">
    <source>
        <dbReference type="Proteomes" id="UP000319700"/>
    </source>
</evidence>
<proteinExistence type="predicted"/>
<keyword evidence="8" id="KW-1185">Reference proteome</keyword>
<evidence type="ECO:0000256" key="3">
    <source>
        <dbReference type="ARBA" id="ARBA00022729"/>
    </source>
</evidence>
<evidence type="ECO:0008006" key="9">
    <source>
        <dbReference type="Google" id="ProtNLM"/>
    </source>
</evidence>
<name>A0A502EFS4_9FLAO</name>
<feature type="chain" id="PRO_5021414377" description="RHS repeat-associated core domain-containing protein" evidence="6">
    <location>
        <begin position="22"/>
        <end position="2145"/>
    </location>
</feature>
<keyword evidence="4" id="KW-0843">Virulence</keyword>
<dbReference type="EMBL" id="RCZH01000014">
    <property type="protein sequence ID" value="TPG36297.1"/>
    <property type="molecule type" value="Genomic_DNA"/>
</dbReference>
<dbReference type="InterPro" id="IPR013517">
    <property type="entry name" value="FG-GAP"/>
</dbReference>
<feature type="transmembrane region" description="Helical" evidence="5">
    <location>
        <begin position="1857"/>
        <end position="1875"/>
    </location>
</feature>
<keyword evidence="5" id="KW-1133">Transmembrane helix</keyword>
<dbReference type="PANTHER" id="PTHR32305:SF15">
    <property type="entry name" value="PROTEIN RHSA-RELATED"/>
    <property type="match status" value="1"/>
</dbReference>
<dbReference type="PANTHER" id="PTHR32305">
    <property type="match status" value="1"/>
</dbReference>
<keyword evidence="5" id="KW-0472">Membrane</keyword>
<dbReference type="InterPro" id="IPR050708">
    <property type="entry name" value="T6SS_VgrG/RHS"/>
</dbReference>
<dbReference type="NCBIfam" id="TIGR03696">
    <property type="entry name" value="Rhs_assc_core"/>
    <property type="match status" value="1"/>
</dbReference>
<dbReference type="NCBIfam" id="TIGR01643">
    <property type="entry name" value="YD_repeat_2x"/>
    <property type="match status" value="2"/>
</dbReference>
<accession>A0A502EFS4</accession>
<dbReference type="Gene3D" id="2.180.10.10">
    <property type="entry name" value="RHS repeat-associated core"/>
    <property type="match status" value="2"/>
</dbReference>
<dbReference type="Proteomes" id="UP000319700">
    <property type="component" value="Unassembled WGS sequence"/>
</dbReference>
<keyword evidence="5" id="KW-0812">Transmembrane</keyword>
<protein>
    <recommendedName>
        <fullName evidence="9">RHS repeat-associated core domain-containing protein</fullName>
    </recommendedName>
</protein>
<keyword evidence="3 6" id="KW-0732">Signal</keyword>
<evidence type="ECO:0000313" key="7">
    <source>
        <dbReference type="EMBL" id="TPG36297.1"/>
    </source>
</evidence>
<feature type="signal peptide" evidence="6">
    <location>
        <begin position="1"/>
        <end position="21"/>
    </location>
</feature>
<dbReference type="InterPro" id="IPR022385">
    <property type="entry name" value="Rhs_assc_core"/>
</dbReference>